<evidence type="ECO:0000256" key="2">
    <source>
        <dbReference type="ARBA" id="ARBA00004496"/>
    </source>
</evidence>
<evidence type="ECO:0000259" key="15">
    <source>
        <dbReference type="PROSITE" id="PS51416"/>
    </source>
</evidence>
<evidence type="ECO:0000313" key="17">
    <source>
        <dbReference type="RefSeq" id="XP_022099973.1"/>
    </source>
</evidence>
<dbReference type="GO" id="GO:0005737">
    <property type="term" value="C:cytoplasm"/>
    <property type="evidence" value="ECO:0007669"/>
    <property type="project" value="UniProtKB-SubCell"/>
</dbReference>
<keyword evidence="8" id="KW-0677">Repeat</keyword>
<dbReference type="PANTHER" id="PTHR24202">
    <property type="entry name" value="E3 UBIQUITIN-PROTEIN LIGASE MIB2"/>
    <property type="match status" value="1"/>
</dbReference>
<keyword evidence="16" id="KW-1185">Reference proteome</keyword>
<sequence length="726" mass="79307">MFIGARVVRGPDWKWGDQDGGSGCVGTVVPAQAKNSTSGVWVRWDSGSAANYRAGGASGKYDLRIYDNAQLGVKHPNIICDGCHENGVVGIRWKCLECHDFDLCHGCYNEGKHDLGHRFTRIESNSVPGIEVPCRFGAIKCRSLGIFPGARVVRGPDWEWSDQDGGDGIVGTVCKVSGGQGTHRSWVTVQWPNLTTNQYRRGHQGKQDLRYTEKDTTGEFYIHHLPRLDAARVRPYLDSGDKVRLLDMDPGKLKEFQLERCGWNEEINDYLGKVGEVIMVDRDGDVKINFGGSSYFINPLCLSMEKKKEVETTTRNPRSTDDLGDLLAALVLKSELEKLGDLLGGSDASSGAALFQAAATGNTNKVREIIKNHPDAVKFQNDEKQTALQAAAHRGHMDVVSTLVGAKAPLELEDEDGDTALAYAVLGNKPDIVKHLLLAGSNVNAANNKGLTPLHLAAAKGHQTCVEVLLKPMPSRCDVNCKDQAGNVPLYLAMRSKSKPIVKLLVEHQCIDLRLTNKNGFNSLHNAVMTTNLYAVEAILRASPNMVNIPKEDGFTALHLAALNGLPDIILTLIKQGNCNKELKNINEQTALHLAIDKTHNKCIEALVNNGANVNAQDKDGDTSLHLIMMKASMKDVMQCTPMGKLLDLVQQIGREGSSSDERSNLVAIAVYLVKNGADINIRNKKGSTVLDVTLNPGVEKLLKDIYQLKRVERATTSKNDNCKVS</sequence>
<dbReference type="InterPro" id="IPR010606">
    <property type="entry name" value="Mib_Herc2"/>
</dbReference>
<keyword evidence="12" id="KW-0040">ANK repeat</keyword>
<evidence type="ECO:0000256" key="1">
    <source>
        <dbReference type="ARBA" id="ARBA00000900"/>
    </source>
</evidence>
<dbReference type="Pfam" id="PF00569">
    <property type="entry name" value="ZZ"/>
    <property type="match status" value="1"/>
</dbReference>
<dbReference type="Gene3D" id="1.25.40.20">
    <property type="entry name" value="Ankyrin repeat-containing domain"/>
    <property type="match status" value="3"/>
</dbReference>
<evidence type="ECO:0000256" key="6">
    <source>
        <dbReference type="ARBA" id="ARBA00022679"/>
    </source>
</evidence>
<dbReference type="FunFam" id="2.30.30.40:FF:000044">
    <property type="entry name" value="E3 ubiquitin-protein ligase MIB2, putative"/>
    <property type="match status" value="1"/>
</dbReference>
<dbReference type="Proteomes" id="UP000694845">
    <property type="component" value="Unplaced"/>
</dbReference>
<dbReference type="SUPFAM" id="SSF48403">
    <property type="entry name" value="Ankyrin repeat"/>
    <property type="match status" value="1"/>
</dbReference>
<dbReference type="SUPFAM" id="SSF159034">
    <property type="entry name" value="Mib/herc2 domain-like"/>
    <property type="match status" value="2"/>
</dbReference>
<dbReference type="OrthoDB" id="6153504at2759"/>
<name>A0A8B7Z2X7_ACAPL</name>
<keyword evidence="5" id="KW-0963">Cytoplasm</keyword>
<dbReference type="PANTHER" id="PTHR24202:SF4">
    <property type="entry name" value="E3 UBIQUITIN-PROTEIN LIGASE MIB2-RELATED"/>
    <property type="match status" value="1"/>
</dbReference>
<dbReference type="Gene3D" id="3.30.60.90">
    <property type="match status" value="1"/>
</dbReference>
<dbReference type="PROSITE" id="PS50088">
    <property type="entry name" value="ANK_REPEAT"/>
    <property type="match status" value="5"/>
</dbReference>
<feature type="repeat" description="ANK" evidence="12">
    <location>
        <begin position="383"/>
        <end position="415"/>
    </location>
</feature>
<dbReference type="AlphaFoldDB" id="A0A8B7Z2X7"/>
<evidence type="ECO:0000256" key="10">
    <source>
        <dbReference type="ARBA" id="ARBA00022786"/>
    </source>
</evidence>
<keyword evidence="10" id="KW-0833">Ubl conjugation pathway</keyword>
<dbReference type="GO" id="GO:0008270">
    <property type="term" value="F:zinc ion binding"/>
    <property type="evidence" value="ECO:0007669"/>
    <property type="project" value="UniProtKB-KW"/>
</dbReference>
<dbReference type="SMART" id="SM00248">
    <property type="entry name" value="ANK"/>
    <property type="match status" value="8"/>
</dbReference>
<dbReference type="OMA" id="RIDAYHI"/>
<dbReference type="PROSITE" id="PS50297">
    <property type="entry name" value="ANK_REP_REGION"/>
    <property type="match status" value="4"/>
</dbReference>
<dbReference type="GO" id="GO:0061630">
    <property type="term" value="F:ubiquitin protein ligase activity"/>
    <property type="evidence" value="ECO:0007669"/>
    <property type="project" value="UniProtKB-EC"/>
</dbReference>
<dbReference type="Pfam" id="PF18346">
    <property type="entry name" value="SH3_15"/>
    <property type="match status" value="1"/>
</dbReference>
<feature type="domain" description="MIB/HERC2" evidence="15">
    <location>
        <begin position="1"/>
        <end position="69"/>
    </location>
</feature>
<proteinExistence type="predicted"/>
<dbReference type="Gene3D" id="2.30.30.40">
    <property type="entry name" value="SH3 Domains"/>
    <property type="match status" value="2"/>
</dbReference>
<feature type="repeat" description="ANK" evidence="12">
    <location>
        <begin position="553"/>
        <end position="577"/>
    </location>
</feature>
<evidence type="ECO:0000256" key="11">
    <source>
        <dbReference type="ARBA" id="ARBA00022833"/>
    </source>
</evidence>
<dbReference type="SUPFAM" id="SSF57850">
    <property type="entry name" value="RING/U-box"/>
    <property type="match status" value="1"/>
</dbReference>
<evidence type="ECO:0000256" key="4">
    <source>
        <dbReference type="ARBA" id="ARBA00012483"/>
    </source>
</evidence>
<protein>
    <recommendedName>
        <fullName evidence="4">RING-type E3 ubiquitin transferase</fullName>
        <ecNumber evidence="4">2.3.2.27</ecNumber>
    </recommendedName>
</protein>
<dbReference type="PROSITE" id="PS50135">
    <property type="entry name" value="ZF_ZZ_2"/>
    <property type="match status" value="1"/>
</dbReference>
<keyword evidence="6" id="KW-0808">Transferase</keyword>
<feature type="domain" description="MIB/HERC2" evidence="15">
    <location>
        <begin position="138"/>
        <end position="215"/>
    </location>
</feature>
<dbReference type="KEGG" id="aplc:110984268"/>
<comment type="pathway">
    <text evidence="3">Protein modification; protein ubiquitination.</text>
</comment>
<dbReference type="InterPro" id="IPR043145">
    <property type="entry name" value="Znf_ZZ_sf"/>
</dbReference>
<feature type="repeat" description="ANK" evidence="12">
    <location>
        <begin position="587"/>
        <end position="619"/>
    </location>
</feature>
<evidence type="ECO:0000313" key="16">
    <source>
        <dbReference type="Proteomes" id="UP000694845"/>
    </source>
</evidence>
<dbReference type="PROSITE" id="PS51416">
    <property type="entry name" value="MIB_HERC2"/>
    <property type="match status" value="2"/>
</dbReference>
<dbReference type="UniPathway" id="UPA00143"/>
<evidence type="ECO:0000256" key="8">
    <source>
        <dbReference type="ARBA" id="ARBA00022737"/>
    </source>
</evidence>
<dbReference type="FunFam" id="3.30.60.90:FF:000004">
    <property type="entry name" value="Putative E3 ubiquitin-protein ligase MIB2"/>
    <property type="match status" value="1"/>
</dbReference>
<dbReference type="EC" id="2.3.2.27" evidence="4"/>
<dbReference type="InterPro" id="IPR002110">
    <property type="entry name" value="Ankyrin_rpt"/>
</dbReference>
<accession>A0A8B7Z2X7</accession>
<dbReference type="FunFam" id="2.30.30.40:FF:000078">
    <property type="entry name" value="Putative e3 ubiquitin-protein ligase mib2"/>
    <property type="match status" value="1"/>
</dbReference>
<evidence type="ECO:0000259" key="14">
    <source>
        <dbReference type="PROSITE" id="PS50135"/>
    </source>
</evidence>
<dbReference type="PROSITE" id="PS01357">
    <property type="entry name" value="ZF_ZZ_1"/>
    <property type="match status" value="1"/>
</dbReference>
<dbReference type="RefSeq" id="XP_022099973.1">
    <property type="nucleotide sequence ID" value="XM_022244281.1"/>
</dbReference>
<feature type="repeat" description="ANK" evidence="12">
    <location>
        <begin position="449"/>
        <end position="471"/>
    </location>
</feature>
<keyword evidence="11" id="KW-0862">Zinc</keyword>
<comment type="subcellular location">
    <subcellularLocation>
        <location evidence="2">Cytoplasm</location>
    </subcellularLocation>
</comment>
<dbReference type="InterPro" id="IPR036770">
    <property type="entry name" value="Ankyrin_rpt-contain_sf"/>
</dbReference>
<reference evidence="17" key="1">
    <citation type="submission" date="2025-08" db="UniProtKB">
        <authorList>
            <consortium name="RefSeq"/>
        </authorList>
    </citation>
    <scope>IDENTIFICATION</scope>
</reference>
<evidence type="ECO:0000256" key="13">
    <source>
        <dbReference type="PROSITE-ProRule" id="PRU00228"/>
    </source>
</evidence>
<dbReference type="PRINTS" id="PR01415">
    <property type="entry name" value="ANKYRIN"/>
</dbReference>
<evidence type="ECO:0000256" key="3">
    <source>
        <dbReference type="ARBA" id="ARBA00004906"/>
    </source>
</evidence>
<feature type="repeat" description="ANK" evidence="12">
    <location>
        <begin position="416"/>
        <end position="448"/>
    </location>
</feature>
<keyword evidence="7" id="KW-0479">Metal-binding</keyword>
<dbReference type="Pfam" id="PF13637">
    <property type="entry name" value="Ank_4"/>
    <property type="match status" value="1"/>
</dbReference>
<evidence type="ECO:0000256" key="12">
    <source>
        <dbReference type="PROSITE-ProRule" id="PRU00023"/>
    </source>
</evidence>
<dbReference type="InterPro" id="IPR000433">
    <property type="entry name" value="Znf_ZZ"/>
</dbReference>
<organism evidence="16 17">
    <name type="scientific">Acanthaster planci</name>
    <name type="common">Crown-of-thorns starfish</name>
    <dbReference type="NCBI Taxonomy" id="133434"/>
    <lineage>
        <taxon>Eukaryota</taxon>
        <taxon>Metazoa</taxon>
        <taxon>Echinodermata</taxon>
        <taxon>Eleutherozoa</taxon>
        <taxon>Asterozoa</taxon>
        <taxon>Asteroidea</taxon>
        <taxon>Valvatacea</taxon>
        <taxon>Valvatida</taxon>
        <taxon>Acanthasteridae</taxon>
        <taxon>Acanthaster</taxon>
    </lineage>
</organism>
<dbReference type="InterPro" id="IPR040847">
    <property type="entry name" value="SH3_15"/>
</dbReference>
<dbReference type="SMART" id="SM00291">
    <property type="entry name" value="ZnF_ZZ"/>
    <property type="match status" value="1"/>
</dbReference>
<dbReference type="Pfam" id="PF12796">
    <property type="entry name" value="Ank_2"/>
    <property type="match status" value="2"/>
</dbReference>
<dbReference type="GO" id="GO:0016567">
    <property type="term" value="P:protein ubiquitination"/>
    <property type="evidence" value="ECO:0007669"/>
    <property type="project" value="UniProtKB-UniPathway"/>
</dbReference>
<feature type="domain" description="ZZ-type" evidence="14">
    <location>
        <begin position="75"/>
        <end position="127"/>
    </location>
</feature>
<gene>
    <name evidence="17" type="primary">LOC110984268</name>
</gene>
<comment type="catalytic activity">
    <reaction evidence="1">
        <text>S-ubiquitinyl-[E2 ubiquitin-conjugating enzyme]-L-cysteine + [acceptor protein]-L-lysine = [E2 ubiquitin-conjugating enzyme]-L-cysteine + N(6)-ubiquitinyl-[acceptor protein]-L-lysine.</text>
        <dbReference type="EC" id="2.3.2.27"/>
    </reaction>
</comment>
<keyword evidence="9 13" id="KW-0863">Zinc-finger</keyword>
<evidence type="ECO:0000256" key="9">
    <source>
        <dbReference type="ARBA" id="ARBA00022771"/>
    </source>
</evidence>
<dbReference type="Pfam" id="PF06701">
    <property type="entry name" value="MIB_HERC2"/>
    <property type="match status" value="2"/>
</dbReference>
<dbReference type="GeneID" id="110984268"/>
<evidence type="ECO:0000256" key="5">
    <source>
        <dbReference type="ARBA" id="ARBA00022490"/>
    </source>
</evidence>
<evidence type="ECO:0000256" key="7">
    <source>
        <dbReference type="ARBA" id="ARBA00022723"/>
    </source>
</evidence>
<dbReference type="InterPro" id="IPR037252">
    <property type="entry name" value="Mib_Herc2_sf"/>
</dbReference>